<comment type="caution">
    <text evidence="3">The sequence shown here is derived from an EMBL/GenBank/DDBJ whole genome shotgun (WGS) entry which is preliminary data.</text>
</comment>
<dbReference type="SUPFAM" id="SSF57567">
    <property type="entry name" value="Serine protease inhibitors"/>
    <property type="match status" value="1"/>
</dbReference>
<feature type="chain" id="PRO_5037712625" description="TIL domain-containing protein" evidence="1">
    <location>
        <begin position="43"/>
        <end position="140"/>
    </location>
</feature>
<accession>A0A922S9B9</accession>
<dbReference type="InterPro" id="IPR036084">
    <property type="entry name" value="Ser_inhib-like_sf"/>
</dbReference>
<keyword evidence="1" id="KW-0732">Signal</keyword>
<dbReference type="Gene3D" id="2.10.25.10">
    <property type="entry name" value="Laminin"/>
    <property type="match status" value="1"/>
</dbReference>
<dbReference type="CDD" id="cd19941">
    <property type="entry name" value="TIL"/>
    <property type="match status" value="1"/>
</dbReference>
<feature type="domain" description="TIL" evidence="2">
    <location>
        <begin position="71"/>
        <end position="129"/>
    </location>
</feature>
<dbReference type="EMBL" id="JACEFF010000875">
    <property type="protein sequence ID" value="KAH9629165.1"/>
    <property type="molecule type" value="Genomic_DNA"/>
</dbReference>
<dbReference type="Pfam" id="PF01826">
    <property type="entry name" value="TIL"/>
    <property type="match status" value="1"/>
</dbReference>
<name>A0A922S9B9_SPOEX</name>
<evidence type="ECO:0000313" key="3">
    <source>
        <dbReference type="EMBL" id="KAH9629165.1"/>
    </source>
</evidence>
<evidence type="ECO:0000259" key="2">
    <source>
        <dbReference type="Pfam" id="PF01826"/>
    </source>
</evidence>
<evidence type="ECO:0000313" key="4">
    <source>
        <dbReference type="Proteomes" id="UP000814243"/>
    </source>
</evidence>
<evidence type="ECO:0000256" key="1">
    <source>
        <dbReference type="SAM" id="SignalP"/>
    </source>
</evidence>
<sequence>MTWVRRLVYKQTQAPTFNIRIADNMWKCALLLSVCYLGLAAAQELSEDVNPSHYPHGAFLKLHSYLIRPACYEGEEYKECKNPCVDESCDAMGSLIPGCKSPEKCEPGCACREGFYRRYNFLCIPKCYCPALKNTPECRN</sequence>
<feature type="signal peptide" evidence="1">
    <location>
        <begin position="1"/>
        <end position="42"/>
    </location>
</feature>
<dbReference type="InterPro" id="IPR002919">
    <property type="entry name" value="TIL_dom"/>
</dbReference>
<protein>
    <recommendedName>
        <fullName evidence="2">TIL domain-containing protein</fullName>
    </recommendedName>
</protein>
<proteinExistence type="predicted"/>
<organism evidence="3 4">
    <name type="scientific">Spodoptera exigua</name>
    <name type="common">Beet armyworm</name>
    <name type="synonym">Noctua fulgens</name>
    <dbReference type="NCBI Taxonomy" id="7107"/>
    <lineage>
        <taxon>Eukaryota</taxon>
        <taxon>Metazoa</taxon>
        <taxon>Ecdysozoa</taxon>
        <taxon>Arthropoda</taxon>
        <taxon>Hexapoda</taxon>
        <taxon>Insecta</taxon>
        <taxon>Pterygota</taxon>
        <taxon>Neoptera</taxon>
        <taxon>Endopterygota</taxon>
        <taxon>Lepidoptera</taxon>
        <taxon>Glossata</taxon>
        <taxon>Ditrysia</taxon>
        <taxon>Noctuoidea</taxon>
        <taxon>Noctuidae</taxon>
        <taxon>Amphipyrinae</taxon>
        <taxon>Spodoptera</taxon>
    </lineage>
</organism>
<reference evidence="3" key="1">
    <citation type="journal article" date="2021" name="G3 (Bethesda)">
        <title>Genome and transcriptome analysis of the beet armyworm Spodoptera exigua reveals targets for pest control. .</title>
        <authorList>
            <person name="Simon S."/>
            <person name="Breeschoten T."/>
            <person name="Jansen H.J."/>
            <person name="Dirks R.P."/>
            <person name="Schranz M.E."/>
            <person name="Ros V.I.D."/>
        </authorList>
    </citation>
    <scope>NUCLEOTIDE SEQUENCE</scope>
    <source>
        <strain evidence="3">TB_SE_WUR_2020</strain>
    </source>
</reference>
<dbReference type="AlphaFoldDB" id="A0A922S9B9"/>
<dbReference type="Proteomes" id="UP000814243">
    <property type="component" value="Unassembled WGS sequence"/>
</dbReference>
<gene>
    <name evidence="3" type="ORF">HF086_014835</name>
</gene>